<reference evidence="2 3" key="1">
    <citation type="submission" date="2024-09" db="EMBL/GenBank/DDBJ databases">
        <authorList>
            <person name="Sun Q."/>
            <person name="Mori K."/>
        </authorList>
    </citation>
    <scope>NUCLEOTIDE SEQUENCE [LARGE SCALE GENOMIC DNA]</scope>
    <source>
        <strain evidence="2 3">CCM 7609</strain>
    </source>
</reference>
<dbReference type="RefSeq" id="WP_378040846.1">
    <property type="nucleotide sequence ID" value="NZ_JBHLWH010000019.1"/>
</dbReference>
<sequence>MSKEAEFTVKLEPELREEFMAEAEADHRTASQVVRELMREYVQRQRHAREYEDFLTAKVNVSRRSLQAGEGIDHADVKAEFTRHFDSPT</sequence>
<comment type="caution">
    <text evidence="2">The sequence shown here is derived from an EMBL/GenBank/DDBJ whole genome shotgun (WGS) entry which is preliminary data.</text>
</comment>
<name>A0ABV5G2M3_9MICC</name>
<evidence type="ECO:0000313" key="2">
    <source>
        <dbReference type="EMBL" id="MFB9073188.1"/>
    </source>
</evidence>
<dbReference type="InterPro" id="IPR013321">
    <property type="entry name" value="Arc_rbn_hlx_hlx"/>
</dbReference>
<dbReference type="InterPro" id="IPR010985">
    <property type="entry name" value="Ribbon_hlx_hlx"/>
</dbReference>
<proteinExistence type="predicted"/>
<keyword evidence="3" id="KW-1185">Reference proteome</keyword>
<evidence type="ECO:0000259" key="1">
    <source>
        <dbReference type="Pfam" id="PF19839"/>
    </source>
</evidence>
<dbReference type="EMBL" id="JBHMFI010000001">
    <property type="protein sequence ID" value="MFB9073188.1"/>
    <property type="molecule type" value="Genomic_DNA"/>
</dbReference>
<dbReference type="SUPFAM" id="SSF47598">
    <property type="entry name" value="Ribbon-helix-helix"/>
    <property type="match status" value="1"/>
</dbReference>
<dbReference type="Proteomes" id="UP001589575">
    <property type="component" value="Unassembled WGS sequence"/>
</dbReference>
<dbReference type="InterPro" id="IPR045559">
    <property type="entry name" value="RHH_9"/>
</dbReference>
<evidence type="ECO:0000313" key="3">
    <source>
        <dbReference type="Proteomes" id="UP001589575"/>
    </source>
</evidence>
<feature type="domain" description="Ribbon-helix-helix protein RHH" evidence="1">
    <location>
        <begin position="4"/>
        <end position="59"/>
    </location>
</feature>
<protein>
    <submittedName>
        <fullName evidence="2">CopG family ribbon-helix-helix protein</fullName>
    </submittedName>
</protein>
<gene>
    <name evidence="2" type="ORF">ACFFX0_19085</name>
</gene>
<organism evidence="2 3">
    <name type="scientific">Citricoccus parietis</name>
    <dbReference type="NCBI Taxonomy" id="592307"/>
    <lineage>
        <taxon>Bacteria</taxon>
        <taxon>Bacillati</taxon>
        <taxon>Actinomycetota</taxon>
        <taxon>Actinomycetes</taxon>
        <taxon>Micrococcales</taxon>
        <taxon>Micrococcaceae</taxon>
        <taxon>Citricoccus</taxon>
    </lineage>
</organism>
<dbReference type="Pfam" id="PF19839">
    <property type="entry name" value="RHH_9"/>
    <property type="match status" value="1"/>
</dbReference>
<accession>A0ABV5G2M3</accession>
<dbReference type="Gene3D" id="1.10.1220.10">
    <property type="entry name" value="Met repressor-like"/>
    <property type="match status" value="1"/>
</dbReference>